<feature type="domain" description="F-box" evidence="1">
    <location>
        <begin position="18"/>
        <end position="56"/>
    </location>
</feature>
<dbReference type="InterPro" id="IPR036047">
    <property type="entry name" value="F-box-like_dom_sf"/>
</dbReference>
<sequence>MTIQHITKRGKHDEEDRLSEFSDCIIIHILSFLSTKDAVRTCILSKRWEHIWKYISNLRLHCSNFSSLKSFDKFVSRILSLRHSKIVLQTVYFERSGSIEFGLLKKVANYVLSHSAKLDRLEIDVKGDICHILPCISSSQTLTSLRLSVSPKGRYNYWRTLFPNSLDLPVLTCLHLGNFVFCATDGGRIDPFSAFNRLSDLIIDNCSVKGANILCMLSQTLVSLTIRNHSFHNYQIELSAPSLRTFAFTGTPYQTLLGTNLSSVKKVIIDAEMLANYSVPPLVLLSWLSSLANIESLTVSAGTLQVLSLAPDILKDAPARLSLRSLRSVKVMLKPLSYGLSMTLNTLRLEKPITAGFEPYPPIPNGILDLLCRNSQSADVAIIECSRLDDSFGCLPLLSSSLFPQFLQPSSWEHVIVDLNLRIQHLSQALQQVLDLETEDIPLTRDVMMATKKHIKMLSKTHAALGRQMYELLGLPL</sequence>
<comment type="caution">
    <text evidence="2">The sequence shown here is derived from an EMBL/GenBank/DDBJ whole genome shotgun (WGS) entry which is preliminary data.</text>
</comment>
<reference evidence="3" key="1">
    <citation type="journal article" date="2018" name="Nat. Plants">
        <title>Whole-genome landscape of Medicago truncatula symbiotic genes.</title>
        <authorList>
            <person name="Pecrix Y."/>
            <person name="Staton S.E."/>
            <person name="Sallet E."/>
            <person name="Lelandais-Briere C."/>
            <person name="Moreau S."/>
            <person name="Carrere S."/>
            <person name="Blein T."/>
            <person name="Jardinaud M.F."/>
            <person name="Latrasse D."/>
            <person name="Zouine M."/>
            <person name="Zahm M."/>
            <person name="Kreplak J."/>
            <person name="Mayjonade B."/>
            <person name="Satge C."/>
            <person name="Perez M."/>
            <person name="Cauet S."/>
            <person name="Marande W."/>
            <person name="Chantry-Darmon C."/>
            <person name="Lopez-Roques C."/>
            <person name="Bouchez O."/>
            <person name="Berard A."/>
            <person name="Debelle F."/>
            <person name="Munos S."/>
            <person name="Bendahmane A."/>
            <person name="Berges H."/>
            <person name="Niebel A."/>
            <person name="Buitink J."/>
            <person name="Frugier F."/>
            <person name="Benhamed M."/>
            <person name="Crespi M."/>
            <person name="Gouzy J."/>
            <person name="Gamas P."/>
        </authorList>
    </citation>
    <scope>NUCLEOTIDE SEQUENCE [LARGE SCALE GENOMIC DNA]</scope>
    <source>
        <strain evidence="3">cv. Jemalong A17</strain>
    </source>
</reference>
<evidence type="ECO:0000313" key="2">
    <source>
        <dbReference type="EMBL" id="RHN60251.1"/>
    </source>
</evidence>
<evidence type="ECO:0000313" key="3">
    <source>
        <dbReference type="Proteomes" id="UP000265566"/>
    </source>
</evidence>
<dbReference type="InterPro" id="IPR053781">
    <property type="entry name" value="F-box_AtFBL13-like"/>
</dbReference>
<dbReference type="Gene3D" id="1.20.1280.50">
    <property type="match status" value="1"/>
</dbReference>
<dbReference type="InterPro" id="IPR053197">
    <property type="entry name" value="F-box_SCFL_complex_component"/>
</dbReference>
<dbReference type="OrthoDB" id="1848700at2759"/>
<dbReference type="Proteomes" id="UP000265566">
    <property type="component" value="Chromosome 4"/>
</dbReference>
<dbReference type="PANTHER" id="PTHR34223">
    <property type="entry name" value="OS11G0201299 PROTEIN"/>
    <property type="match status" value="1"/>
</dbReference>
<dbReference type="Pfam" id="PF00646">
    <property type="entry name" value="F-box"/>
    <property type="match status" value="1"/>
</dbReference>
<dbReference type="Gramene" id="rna22523">
    <property type="protein sequence ID" value="RHN60251.1"/>
    <property type="gene ID" value="gene22523"/>
</dbReference>
<name>A0A396I671_MEDTR</name>
<dbReference type="PANTHER" id="PTHR34223:SF51">
    <property type="entry name" value="OS06G0556300 PROTEIN"/>
    <property type="match status" value="1"/>
</dbReference>
<dbReference type="AlphaFoldDB" id="A0A396I671"/>
<dbReference type="EMBL" id="PSQE01000004">
    <property type="protein sequence ID" value="RHN60251.1"/>
    <property type="molecule type" value="Genomic_DNA"/>
</dbReference>
<evidence type="ECO:0000259" key="1">
    <source>
        <dbReference type="Pfam" id="PF00646"/>
    </source>
</evidence>
<dbReference type="InterPro" id="IPR001810">
    <property type="entry name" value="F-box_dom"/>
</dbReference>
<proteinExistence type="predicted"/>
<protein>
    <submittedName>
        <fullName evidence="2">Putative F-box domain, leucine-rich repeat domain, L domain-containing protein</fullName>
    </submittedName>
</protein>
<dbReference type="SUPFAM" id="SSF81383">
    <property type="entry name" value="F-box domain"/>
    <property type="match status" value="1"/>
</dbReference>
<dbReference type="CDD" id="cd22160">
    <property type="entry name" value="F-box_AtFBL13-like"/>
    <property type="match status" value="1"/>
</dbReference>
<accession>A0A396I671</accession>
<organism evidence="2 3">
    <name type="scientific">Medicago truncatula</name>
    <name type="common">Barrel medic</name>
    <name type="synonym">Medicago tribuloides</name>
    <dbReference type="NCBI Taxonomy" id="3880"/>
    <lineage>
        <taxon>Eukaryota</taxon>
        <taxon>Viridiplantae</taxon>
        <taxon>Streptophyta</taxon>
        <taxon>Embryophyta</taxon>
        <taxon>Tracheophyta</taxon>
        <taxon>Spermatophyta</taxon>
        <taxon>Magnoliopsida</taxon>
        <taxon>eudicotyledons</taxon>
        <taxon>Gunneridae</taxon>
        <taxon>Pentapetalae</taxon>
        <taxon>rosids</taxon>
        <taxon>fabids</taxon>
        <taxon>Fabales</taxon>
        <taxon>Fabaceae</taxon>
        <taxon>Papilionoideae</taxon>
        <taxon>50 kb inversion clade</taxon>
        <taxon>NPAAA clade</taxon>
        <taxon>Hologalegina</taxon>
        <taxon>IRL clade</taxon>
        <taxon>Trifolieae</taxon>
        <taxon>Medicago</taxon>
    </lineage>
</organism>
<gene>
    <name evidence="2" type="ORF">MtrunA17_Chr4g0023631</name>
</gene>